<evidence type="ECO:0000313" key="1">
    <source>
        <dbReference type="EMBL" id="BAV58311.1"/>
    </source>
</evidence>
<protein>
    <submittedName>
        <fullName evidence="1">Uncharacterized protein</fullName>
    </submittedName>
</protein>
<accession>A0A1C9ZQH8</accession>
<proteinExistence type="evidence at transcript level"/>
<dbReference type="AlphaFoldDB" id="A0A1C9ZQH8"/>
<dbReference type="EMBL" id="LC088623">
    <property type="protein sequence ID" value="BAV58311.1"/>
    <property type="molecule type" value="mRNA"/>
</dbReference>
<name>A0A1C9ZQH8_9CHLO</name>
<gene>
    <name evidence="1" type="primary">01413m</name>
</gene>
<reference evidence="1" key="1">
    <citation type="submission" date="2015-10" db="EMBL/GenBank/DDBJ databases">
        <title>Evolution of the mating-type locus in an isomorphic haploid-diploid life cycle and isogamy.</title>
        <authorList>
            <person name="Yamazaki T."/>
            <person name="Suzuki R."/>
            <person name="Ichihara K."/>
            <person name="Toyoda A."/>
            <person name="Kuwano K."/>
            <person name="Kawano S."/>
        </authorList>
    </citation>
    <scope>NUCLEOTIDE SEQUENCE</scope>
    <source>
        <strain evidence="1">MGEC-1</strain>
    </source>
</reference>
<organism evidence="1">
    <name type="scientific">Ulva partita</name>
    <dbReference type="NCBI Taxonomy" id="1605170"/>
    <lineage>
        <taxon>Eukaryota</taxon>
        <taxon>Viridiplantae</taxon>
        <taxon>Chlorophyta</taxon>
        <taxon>core chlorophytes</taxon>
        <taxon>Ulvophyceae</taxon>
        <taxon>OUU clade</taxon>
        <taxon>Ulvales</taxon>
        <taxon>Ulvaceae</taxon>
        <taxon>Ulva</taxon>
    </lineage>
</organism>
<sequence>MGTVTHKKSAMNSTSCFIPGRIANHWTESGAVCVCACVPFSCGQEPSSRTLSMVGATRIRSSESEIKDSTHTCGGLQFCDQLEDADRCLASTIERTSRLQKLLTCHISGTTFHQSARSLRDLNRERSNLMSIRSHVESLLNTLLDVKRLGVSELISKDSCIQHLDQHRRELLEAGASALLELPPDSFPK</sequence>